<sequence>MATEEPKQKKIKRTSHEVEEEEEEERTEVATYPTDAPDFSSTIRINEEGDSFFELSKTRRVTVRQFKGTTLVDIREYYEKGDKLMPGKKGISLTLDQFNEFKDVIQSGLVDKALKKLE</sequence>
<gene>
    <name evidence="9" type="ORF">PHATRDRAFT_37144</name>
</gene>
<evidence type="ECO:0000256" key="2">
    <source>
        <dbReference type="ARBA" id="ARBA00009001"/>
    </source>
</evidence>
<evidence type="ECO:0000256" key="3">
    <source>
        <dbReference type="ARBA" id="ARBA00023015"/>
    </source>
</evidence>
<dbReference type="SUPFAM" id="SSF54447">
    <property type="entry name" value="ssDNA-binding transcriptional regulator domain"/>
    <property type="match status" value="1"/>
</dbReference>
<dbReference type="OrthoDB" id="2505440at2759"/>
<evidence type="ECO:0000256" key="5">
    <source>
        <dbReference type="ARBA" id="ARBA00023163"/>
    </source>
</evidence>
<keyword evidence="3" id="KW-0805">Transcription regulation</keyword>
<dbReference type="PaxDb" id="2850-Phatr37144"/>
<dbReference type="AlphaFoldDB" id="B7G292"/>
<protein>
    <recommendedName>
        <fullName evidence="8">Transcriptional coactivator p15 (PC4) C-terminal domain-containing protein</fullName>
    </recommendedName>
</protein>
<name>B7G292_PHATC</name>
<reference evidence="9 10" key="1">
    <citation type="journal article" date="2008" name="Nature">
        <title>The Phaeodactylum genome reveals the evolutionary history of diatom genomes.</title>
        <authorList>
            <person name="Bowler C."/>
            <person name="Allen A.E."/>
            <person name="Badger J.H."/>
            <person name="Grimwood J."/>
            <person name="Jabbari K."/>
            <person name="Kuo A."/>
            <person name="Maheswari U."/>
            <person name="Martens C."/>
            <person name="Maumus F."/>
            <person name="Otillar R.P."/>
            <person name="Rayko E."/>
            <person name="Salamov A."/>
            <person name="Vandepoele K."/>
            <person name="Beszteri B."/>
            <person name="Gruber A."/>
            <person name="Heijde M."/>
            <person name="Katinka M."/>
            <person name="Mock T."/>
            <person name="Valentin K."/>
            <person name="Verret F."/>
            <person name="Berges J.A."/>
            <person name="Brownlee C."/>
            <person name="Cadoret J.P."/>
            <person name="Chiovitti A."/>
            <person name="Choi C.J."/>
            <person name="Coesel S."/>
            <person name="De Martino A."/>
            <person name="Detter J.C."/>
            <person name="Durkin C."/>
            <person name="Falciatore A."/>
            <person name="Fournet J."/>
            <person name="Haruta M."/>
            <person name="Huysman M.J."/>
            <person name="Jenkins B.D."/>
            <person name="Jiroutova K."/>
            <person name="Jorgensen R.E."/>
            <person name="Joubert Y."/>
            <person name="Kaplan A."/>
            <person name="Kroger N."/>
            <person name="Kroth P.G."/>
            <person name="La Roche J."/>
            <person name="Lindquist E."/>
            <person name="Lommer M."/>
            <person name="Martin-Jezequel V."/>
            <person name="Lopez P.J."/>
            <person name="Lucas S."/>
            <person name="Mangogna M."/>
            <person name="McGinnis K."/>
            <person name="Medlin L.K."/>
            <person name="Montsant A."/>
            <person name="Oudot-Le Secq M.P."/>
            <person name="Napoli C."/>
            <person name="Obornik M."/>
            <person name="Parker M.S."/>
            <person name="Petit J.L."/>
            <person name="Porcel B.M."/>
            <person name="Poulsen N."/>
            <person name="Robison M."/>
            <person name="Rychlewski L."/>
            <person name="Rynearson T.A."/>
            <person name="Schmutz J."/>
            <person name="Shapiro H."/>
            <person name="Siaut M."/>
            <person name="Stanley M."/>
            <person name="Sussman M.R."/>
            <person name="Taylor A.R."/>
            <person name="Vardi A."/>
            <person name="von Dassow P."/>
            <person name="Vyverman W."/>
            <person name="Willis A."/>
            <person name="Wyrwicz L.S."/>
            <person name="Rokhsar D.S."/>
            <person name="Weissenbach J."/>
            <person name="Armbrust E.V."/>
            <person name="Green B.R."/>
            <person name="Van de Peer Y."/>
            <person name="Grigoriev I.V."/>
        </authorList>
    </citation>
    <scope>NUCLEOTIDE SEQUENCE [LARGE SCALE GENOMIC DNA]</scope>
    <source>
        <strain evidence="9 10">CCAP 1055/1</strain>
    </source>
</reference>
<evidence type="ECO:0000256" key="6">
    <source>
        <dbReference type="ARBA" id="ARBA00023242"/>
    </source>
</evidence>
<proteinExistence type="inferred from homology"/>
<evidence type="ECO:0000313" key="10">
    <source>
        <dbReference type="Proteomes" id="UP000000759"/>
    </source>
</evidence>
<comment type="similarity">
    <text evidence="2">Belongs to the transcriptional coactivator PC4 family.</text>
</comment>
<evidence type="ECO:0000256" key="1">
    <source>
        <dbReference type="ARBA" id="ARBA00004123"/>
    </source>
</evidence>
<dbReference type="GO" id="GO:0005634">
    <property type="term" value="C:nucleus"/>
    <property type="evidence" value="ECO:0007669"/>
    <property type="project" value="UniProtKB-SubCell"/>
</dbReference>
<dbReference type="HOGENOM" id="CLU_104273_1_0_1"/>
<keyword evidence="5" id="KW-0804">Transcription</keyword>
<accession>B7G292</accession>
<evidence type="ECO:0000256" key="4">
    <source>
        <dbReference type="ARBA" id="ARBA00023125"/>
    </source>
</evidence>
<dbReference type="OMA" id="EYYEETA"/>
<dbReference type="eggNOG" id="KOG2712">
    <property type="taxonomic scope" value="Eukaryota"/>
</dbReference>
<feature type="domain" description="Transcriptional coactivator p15 (PC4) C-terminal" evidence="8">
    <location>
        <begin position="53"/>
        <end position="103"/>
    </location>
</feature>
<feature type="region of interest" description="Disordered" evidence="7">
    <location>
        <begin position="1"/>
        <end position="41"/>
    </location>
</feature>
<dbReference type="InParanoid" id="B7G292"/>
<keyword evidence="6" id="KW-0539">Nucleus</keyword>
<dbReference type="Pfam" id="PF02229">
    <property type="entry name" value="PC4"/>
    <property type="match status" value="1"/>
</dbReference>
<organism evidence="9 10">
    <name type="scientific">Phaeodactylum tricornutum (strain CCAP 1055/1)</name>
    <dbReference type="NCBI Taxonomy" id="556484"/>
    <lineage>
        <taxon>Eukaryota</taxon>
        <taxon>Sar</taxon>
        <taxon>Stramenopiles</taxon>
        <taxon>Ochrophyta</taxon>
        <taxon>Bacillariophyta</taxon>
        <taxon>Bacillariophyceae</taxon>
        <taxon>Bacillariophycidae</taxon>
        <taxon>Naviculales</taxon>
        <taxon>Phaeodactylaceae</taxon>
        <taxon>Phaeodactylum</taxon>
    </lineage>
</organism>
<dbReference type="InterPro" id="IPR045125">
    <property type="entry name" value="Sub1/Tcp4-like"/>
</dbReference>
<dbReference type="GO" id="GO:0060261">
    <property type="term" value="P:positive regulation of transcription initiation by RNA polymerase II"/>
    <property type="evidence" value="ECO:0007669"/>
    <property type="project" value="InterPro"/>
</dbReference>
<keyword evidence="10" id="KW-1185">Reference proteome</keyword>
<dbReference type="KEGG" id="pti:PHATRDRAFT_37144"/>
<dbReference type="EMBL" id="CM000614">
    <property type="protein sequence ID" value="EEC47261.1"/>
    <property type="molecule type" value="Genomic_DNA"/>
</dbReference>
<dbReference type="RefSeq" id="XP_002181338.1">
    <property type="nucleotide sequence ID" value="XM_002181302.1"/>
</dbReference>
<evidence type="ECO:0000313" key="9">
    <source>
        <dbReference type="EMBL" id="EEC47261.1"/>
    </source>
</evidence>
<dbReference type="PANTHER" id="PTHR13215">
    <property type="entry name" value="RNA POLYMERASE II TRANSCRIPTIONAL COACTIVATOR"/>
    <property type="match status" value="1"/>
</dbReference>
<comment type="subcellular location">
    <subcellularLocation>
        <location evidence="1">Nucleus</location>
    </subcellularLocation>
</comment>
<dbReference type="GO" id="GO:0003677">
    <property type="term" value="F:DNA binding"/>
    <property type="evidence" value="ECO:0007669"/>
    <property type="project" value="UniProtKB-KW"/>
</dbReference>
<dbReference type="Gene3D" id="2.30.31.10">
    <property type="entry name" value="Transcriptional Coactivator Pc4, Chain A"/>
    <property type="match status" value="1"/>
</dbReference>
<dbReference type="STRING" id="556484.B7G292"/>
<dbReference type="GO" id="GO:0003713">
    <property type="term" value="F:transcription coactivator activity"/>
    <property type="evidence" value="ECO:0007669"/>
    <property type="project" value="InterPro"/>
</dbReference>
<dbReference type="InterPro" id="IPR003173">
    <property type="entry name" value="PC4_C"/>
</dbReference>
<evidence type="ECO:0000256" key="7">
    <source>
        <dbReference type="SAM" id="MobiDB-lite"/>
    </source>
</evidence>
<dbReference type="Proteomes" id="UP000000759">
    <property type="component" value="Chromosome 12"/>
</dbReference>
<keyword evidence="4" id="KW-0238">DNA-binding</keyword>
<dbReference type="GeneID" id="7202124"/>
<reference evidence="10" key="2">
    <citation type="submission" date="2008-08" db="EMBL/GenBank/DDBJ databases">
        <authorList>
            <consortium name="Diatom Consortium"/>
            <person name="Grigoriev I."/>
            <person name="Grimwood J."/>
            <person name="Kuo A."/>
            <person name="Otillar R.P."/>
            <person name="Salamov A."/>
            <person name="Detter J.C."/>
            <person name="Lindquist E."/>
            <person name="Shapiro H."/>
            <person name="Lucas S."/>
            <person name="Glavina del Rio T."/>
            <person name="Pitluck S."/>
            <person name="Rokhsar D."/>
            <person name="Bowler C."/>
        </authorList>
    </citation>
    <scope>GENOME REANNOTATION</scope>
    <source>
        <strain evidence="10">CCAP 1055/1</strain>
    </source>
</reference>
<dbReference type="InterPro" id="IPR009044">
    <property type="entry name" value="ssDNA-bd_transcriptional_reg"/>
</dbReference>
<evidence type="ECO:0000259" key="8">
    <source>
        <dbReference type="Pfam" id="PF02229"/>
    </source>
</evidence>